<sequence>MAKRAGLVAKCLGFRDQIELHRVLKECDTKVRRLRSRRHHGFELFRIDEIDTVIAAECPAFDSEPVVIGAGIAFLGIDDKGLGTIGSLPLDIR</sequence>
<name>I3XH74_SINF2</name>
<organism evidence="1">
    <name type="scientific">Sinorhizobium fredii (strain USDA 257)</name>
    <dbReference type="NCBI Taxonomy" id="1185652"/>
    <lineage>
        <taxon>Bacteria</taxon>
        <taxon>Pseudomonadati</taxon>
        <taxon>Pseudomonadota</taxon>
        <taxon>Alphaproteobacteria</taxon>
        <taxon>Hyphomicrobiales</taxon>
        <taxon>Rhizobiaceae</taxon>
        <taxon>Sinorhizobium/Ensifer group</taxon>
        <taxon>Sinorhizobium</taxon>
    </lineage>
</organism>
<evidence type="ECO:0000313" key="2">
    <source>
        <dbReference type="Proteomes" id="UP000006180"/>
    </source>
</evidence>
<evidence type="ECO:0000313" key="1">
    <source>
        <dbReference type="EMBL" id="AFL55230.1"/>
    </source>
</evidence>
<gene>
    <name evidence="1" type="ORF">USDA257_p05150</name>
</gene>
<geneLocation type="plasmid" evidence="2">
    <name>pUSDA257 fragment 5</name>
</geneLocation>
<keyword evidence="1" id="KW-0614">Plasmid</keyword>
<dbReference type="EMBL" id="CP003568">
    <property type="protein sequence ID" value="AFL55230.1"/>
    <property type="molecule type" value="Genomic_DNA"/>
</dbReference>
<reference evidence="1" key="1">
    <citation type="journal article" date="2012" name="J. Bacteriol.">
        <title>Complete genome sequence of the broad-host-range strain Sinorhizobium fredii USDA257.</title>
        <authorList>
            <person name="Schuldes J."/>
            <person name="Rodriguez Orbegoso M."/>
            <person name="Schmeisser C."/>
            <person name="Krishnan H.B."/>
            <person name="Daniel R."/>
            <person name="Streit W.R."/>
        </authorList>
    </citation>
    <scope>NUCLEOTIDE SEQUENCE [LARGE SCALE GENOMIC DNA]</scope>
    <source>
        <strain evidence="1">USDA 257</strain>
        <plasmid evidence="1">pUSDA257</plasmid>
    </source>
</reference>
<protein>
    <submittedName>
        <fullName evidence="1">Uncharacterized protein</fullName>
    </submittedName>
</protein>
<proteinExistence type="predicted"/>
<dbReference type="AlphaFoldDB" id="I3XH74"/>
<accession>I3XH74</accession>
<dbReference type="HOGENOM" id="CLU_2398002_0_0_5"/>